<keyword evidence="9" id="KW-1185">Reference proteome</keyword>
<keyword evidence="3" id="KW-0479">Metal-binding</keyword>
<dbReference type="GO" id="GO:0004521">
    <property type="term" value="F:RNA endonuclease activity"/>
    <property type="evidence" value="ECO:0007669"/>
    <property type="project" value="UniProtKB-ARBA"/>
</dbReference>
<dbReference type="AlphaFoldDB" id="A0A0L0DFQ2"/>
<dbReference type="GO" id="GO:0016787">
    <property type="term" value="F:hydrolase activity"/>
    <property type="evidence" value="ECO:0007669"/>
    <property type="project" value="UniProtKB-KW"/>
</dbReference>
<dbReference type="GeneID" id="25565643"/>
<dbReference type="STRING" id="461836.A0A0L0DFQ2"/>
<feature type="domain" description="Ribonuclease PIN" evidence="7">
    <location>
        <begin position="140"/>
        <end position="225"/>
    </location>
</feature>
<proteinExistence type="inferred from homology"/>
<dbReference type="InterPro" id="IPR014881">
    <property type="entry name" value="NOB1_Zn-bd"/>
</dbReference>
<dbReference type="InterPro" id="IPR039907">
    <property type="entry name" value="NOB1"/>
</dbReference>
<dbReference type="GO" id="GO:0031981">
    <property type="term" value="C:nuclear lumen"/>
    <property type="evidence" value="ECO:0007669"/>
    <property type="project" value="UniProtKB-ARBA"/>
</dbReference>
<dbReference type="PANTHER" id="PTHR12814">
    <property type="entry name" value="RNA-BINDING PROTEIN NOB1"/>
    <property type="match status" value="1"/>
</dbReference>
<dbReference type="PANTHER" id="PTHR12814:SF2">
    <property type="entry name" value="RNA-BINDING PROTEIN NOB1"/>
    <property type="match status" value="1"/>
</dbReference>
<feature type="region of interest" description="Disordered" evidence="5">
    <location>
        <begin position="541"/>
        <end position="561"/>
    </location>
</feature>
<dbReference type="EMBL" id="GL349465">
    <property type="protein sequence ID" value="KNC51147.1"/>
    <property type="molecule type" value="Genomic_DNA"/>
</dbReference>
<evidence type="ECO:0000256" key="1">
    <source>
        <dbReference type="ARBA" id="ARBA00005858"/>
    </source>
</evidence>
<dbReference type="SUPFAM" id="SSF144206">
    <property type="entry name" value="NOB1 zinc finger-like"/>
    <property type="match status" value="1"/>
</dbReference>
<dbReference type="GO" id="GO:0005737">
    <property type="term" value="C:cytoplasm"/>
    <property type="evidence" value="ECO:0007669"/>
    <property type="project" value="UniProtKB-ARBA"/>
</dbReference>
<dbReference type="OMA" id="GYELECE"/>
<sequence length="561" mass="59967">MSRFADAEEDETVAVLVTPVTAMGETYEPNVEATQVDIEEEEEVEIEGVPTPVDPVPVVVPGGSSWAKIAALDEPVDGPLVWAGPGMGPGGMHGDIANKDSIGEEEVQGGDGAGADVDGMGAQGGKKVSFAGEENLLERLVVDSGALIKGANLRDMAKTFYTVPEVVQEIKDRHSRKQMRLMPDELVVREPSAEAVAAVANFARKTGDFAALSVADLKVIALTWQYEYEFNGTANLKTEPQSSWRGSLSKAAKAQVSTEAERKAKKTARNRARRRARQRRRAAARERKAALEAKEAAPDAPAEDAVEGAEDKPAAGVEADDQDEAEPAAPAEPKNEAKAESGSKGKGKGEGKGKVATKTAPTSPFDVFISPANFKVIMGDRTVTSASSLAGQVGVVTTDFAMQNVILQLGLRLVSIDGMAIGKVKQFGKRCHACGAIELNAERIFCGTCGNQALIKVAIEVGANGKVKLRGGYRKNYNLRGTKYSIPKPKGGKKGEDMVLREDMLHKTGINWQRSGKKNSVLDPDVMTHFTGAKAKTKRYARSKIGYGKRNPNEWAKPKGR</sequence>
<gene>
    <name evidence="8" type="ORF">AMSG_06497</name>
</gene>
<organism evidence="8 9">
    <name type="scientific">Thecamonas trahens ATCC 50062</name>
    <dbReference type="NCBI Taxonomy" id="461836"/>
    <lineage>
        <taxon>Eukaryota</taxon>
        <taxon>Apusozoa</taxon>
        <taxon>Apusomonadida</taxon>
        <taxon>Apusomonadidae</taxon>
        <taxon>Thecamonas</taxon>
    </lineage>
</organism>
<evidence type="ECO:0000313" key="8">
    <source>
        <dbReference type="EMBL" id="KNC51147.1"/>
    </source>
</evidence>
<dbReference type="OrthoDB" id="446759at2759"/>
<protein>
    <submittedName>
        <fullName evidence="8">RNA-binding protein NOB1</fullName>
    </submittedName>
</protein>
<comment type="similarity">
    <text evidence="1">Belongs to the NOB1 family.</text>
</comment>
<dbReference type="GO" id="GO:0030490">
    <property type="term" value="P:maturation of SSU-rRNA"/>
    <property type="evidence" value="ECO:0007669"/>
    <property type="project" value="TreeGrafter"/>
</dbReference>
<evidence type="ECO:0000256" key="3">
    <source>
        <dbReference type="ARBA" id="ARBA00022723"/>
    </source>
</evidence>
<feature type="compositionally biased region" description="Basic residues" evidence="5">
    <location>
        <begin position="263"/>
        <end position="282"/>
    </location>
</feature>
<evidence type="ECO:0000313" key="9">
    <source>
        <dbReference type="Proteomes" id="UP000054408"/>
    </source>
</evidence>
<dbReference type="Gene3D" id="6.20.210.10">
    <property type="entry name" value="Nin one binding (NOB1), Zn-ribbon-like"/>
    <property type="match status" value="1"/>
</dbReference>
<dbReference type="CDD" id="cd09876">
    <property type="entry name" value="PIN_Nob1-like"/>
    <property type="match status" value="1"/>
</dbReference>
<name>A0A0L0DFQ2_THETB</name>
<feature type="compositionally biased region" description="Basic and acidic residues" evidence="5">
    <location>
        <begin position="283"/>
        <end position="297"/>
    </location>
</feature>
<dbReference type="FunFam" id="3.40.50.1010:FF:000020">
    <property type="entry name" value="20S-pre-rRNA D-site endonuclease NOB1"/>
    <property type="match status" value="1"/>
</dbReference>
<reference evidence="8 9" key="1">
    <citation type="submission" date="2010-05" db="EMBL/GenBank/DDBJ databases">
        <title>The Genome Sequence of Thecamonas trahens ATCC 50062.</title>
        <authorList>
            <consortium name="The Broad Institute Genome Sequencing Platform"/>
            <person name="Russ C."/>
            <person name="Cuomo C."/>
            <person name="Shea T."/>
            <person name="Young S.K."/>
            <person name="Zeng Q."/>
            <person name="Koehrsen M."/>
            <person name="Haas B."/>
            <person name="Borodovsky M."/>
            <person name="Guigo R."/>
            <person name="Alvarado L."/>
            <person name="Berlin A."/>
            <person name="Bochicchio J."/>
            <person name="Borenstein D."/>
            <person name="Chapman S."/>
            <person name="Chen Z."/>
            <person name="Freedman E."/>
            <person name="Gellesch M."/>
            <person name="Goldberg J."/>
            <person name="Griggs A."/>
            <person name="Gujja S."/>
            <person name="Heilman E."/>
            <person name="Heiman D."/>
            <person name="Hepburn T."/>
            <person name="Howarth C."/>
            <person name="Jen D."/>
            <person name="Larson L."/>
            <person name="Mehta T."/>
            <person name="Park D."/>
            <person name="Pearson M."/>
            <person name="Roberts A."/>
            <person name="Saif S."/>
            <person name="Shenoy N."/>
            <person name="Sisk P."/>
            <person name="Stolte C."/>
            <person name="Sykes S."/>
            <person name="Thomson T."/>
            <person name="Walk T."/>
            <person name="White J."/>
            <person name="Yandava C."/>
            <person name="Burger G."/>
            <person name="Gray M.W."/>
            <person name="Holland P.W.H."/>
            <person name="King N."/>
            <person name="Lang F.B.F."/>
            <person name="Roger A.J."/>
            <person name="Ruiz-Trillo I."/>
            <person name="Lander E."/>
            <person name="Nusbaum C."/>
        </authorList>
    </citation>
    <scope>NUCLEOTIDE SEQUENCE [LARGE SCALE GENOMIC DNA]</scope>
    <source>
        <strain evidence="8 9">ATCC 50062</strain>
    </source>
</reference>
<dbReference type="Proteomes" id="UP000054408">
    <property type="component" value="Unassembled WGS sequence"/>
</dbReference>
<dbReference type="GO" id="GO:0030688">
    <property type="term" value="C:preribosome, small subunit precursor"/>
    <property type="evidence" value="ECO:0007669"/>
    <property type="project" value="TreeGrafter"/>
</dbReference>
<dbReference type="RefSeq" id="XP_013756349.1">
    <property type="nucleotide sequence ID" value="XM_013900895.1"/>
</dbReference>
<evidence type="ECO:0000256" key="4">
    <source>
        <dbReference type="ARBA" id="ARBA00022801"/>
    </source>
</evidence>
<feature type="region of interest" description="Disordered" evidence="5">
    <location>
        <begin position="237"/>
        <end position="362"/>
    </location>
</feature>
<dbReference type="eggNOG" id="KOG2463">
    <property type="taxonomic scope" value="Eukaryota"/>
</dbReference>
<feature type="compositionally biased region" description="Basic and acidic residues" evidence="5">
    <location>
        <begin position="333"/>
        <end position="353"/>
    </location>
</feature>
<dbReference type="GO" id="GO:0046872">
    <property type="term" value="F:metal ion binding"/>
    <property type="evidence" value="ECO:0007669"/>
    <property type="project" value="UniProtKB-KW"/>
</dbReference>
<dbReference type="InterPro" id="IPR033411">
    <property type="entry name" value="Ribonuclease_PIN"/>
</dbReference>
<feature type="domain" description="Nin one binding (NOB1) Zn-ribbon-like" evidence="6">
    <location>
        <begin position="421"/>
        <end position="492"/>
    </location>
</feature>
<evidence type="ECO:0000256" key="2">
    <source>
        <dbReference type="ARBA" id="ARBA00022722"/>
    </source>
</evidence>
<dbReference type="Pfam" id="PF17146">
    <property type="entry name" value="PIN_6"/>
    <property type="match status" value="1"/>
</dbReference>
<evidence type="ECO:0000259" key="7">
    <source>
        <dbReference type="Pfam" id="PF17146"/>
    </source>
</evidence>
<evidence type="ECO:0000259" key="6">
    <source>
        <dbReference type="Pfam" id="PF08772"/>
    </source>
</evidence>
<accession>A0A0L0DFQ2</accession>
<dbReference type="InterPro" id="IPR036283">
    <property type="entry name" value="NOB1_Zf-like_sf"/>
</dbReference>
<dbReference type="Pfam" id="PF08772">
    <property type="entry name" value="Zn_ribbon_NOB1"/>
    <property type="match status" value="1"/>
</dbReference>
<keyword evidence="2" id="KW-0540">Nuclease</keyword>
<evidence type="ECO:0000256" key="5">
    <source>
        <dbReference type="SAM" id="MobiDB-lite"/>
    </source>
</evidence>
<feature type="compositionally biased region" description="Polar residues" evidence="5">
    <location>
        <begin position="237"/>
        <end position="246"/>
    </location>
</feature>
<keyword evidence="4" id="KW-0378">Hydrolase</keyword>
<dbReference type="Gene3D" id="3.40.50.1010">
    <property type="entry name" value="5'-nuclease"/>
    <property type="match status" value="1"/>
</dbReference>